<accession>A0AAU7XHR5</accession>
<protein>
    <submittedName>
        <fullName evidence="1">Uncharacterized protein</fullName>
    </submittedName>
</protein>
<reference evidence="1" key="1">
    <citation type="submission" date="2024-06" db="EMBL/GenBank/DDBJ databases">
        <title>Methylostella associata gen. nov., sp. nov., a novel Ancalomicrobiaceae-affiliated facultatively methylotrophic bacteria that feed on methanotrophs of the genus Methylococcus.</title>
        <authorList>
            <person name="Saltykova V."/>
            <person name="Danilova O.V."/>
            <person name="Oshkin I.Y."/>
            <person name="Belova S.E."/>
            <person name="Pimenov N.V."/>
            <person name="Dedysh S.N."/>
        </authorList>
    </citation>
    <scope>NUCLEOTIDE SEQUENCE</scope>
    <source>
        <strain evidence="1">S20</strain>
    </source>
</reference>
<sequence length="133" mass="14781">MSTGETPATDFDRWLAEEYAAGDPAGFTALIVLVRIKKASVKPVASTYAHVIGTELDWGATTALLNGAGKRWDGVAFFPRRDHRSGGPLDDVSARLWRMDIEERIGDDRLVLNEGHFFDAFGRRMRIDEVEAD</sequence>
<name>A0AAU7XHR5_9HYPH</name>
<organism evidence="1">
    <name type="scientific">Methyloraptor flagellatus</name>
    <dbReference type="NCBI Taxonomy" id="3162530"/>
    <lineage>
        <taxon>Bacteria</taxon>
        <taxon>Pseudomonadati</taxon>
        <taxon>Pseudomonadota</taxon>
        <taxon>Alphaproteobacteria</taxon>
        <taxon>Hyphomicrobiales</taxon>
        <taxon>Ancalomicrobiaceae</taxon>
        <taxon>Methyloraptor</taxon>
    </lineage>
</organism>
<dbReference type="EMBL" id="CP158568">
    <property type="protein sequence ID" value="XBY46413.1"/>
    <property type="molecule type" value="Genomic_DNA"/>
</dbReference>
<evidence type="ECO:0000313" key="1">
    <source>
        <dbReference type="EMBL" id="XBY46413.1"/>
    </source>
</evidence>
<gene>
    <name evidence="1" type="ORF">ABS361_09470</name>
</gene>
<dbReference type="KEGG" id="mflg:ABS361_09470"/>
<dbReference type="AlphaFoldDB" id="A0AAU7XHR5"/>
<dbReference type="RefSeq" id="WP_407051509.1">
    <property type="nucleotide sequence ID" value="NZ_CP158568.1"/>
</dbReference>
<proteinExistence type="predicted"/>